<dbReference type="CDD" id="cd16320">
    <property type="entry name" value="MraZ_N"/>
    <property type="match status" value="1"/>
</dbReference>
<gene>
    <name evidence="7" type="primary">mraZ</name>
    <name evidence="9" type="ORF">HALOF300_03873</name>
</gene>
<organism evidence="9 10">
    <name type="scientific">Occultella aeris</name>
    <dbReference type="NCBI Taxonomy" id="2761496"/>
    <lineage>
        <taxon>Bacteria</taxon>
        <taxon>Bacillati</taxon>
        <taxon>Actinomycetota</taxon>
        <taxon>Actinomycetes</taxon>
        <taxon>Micrococcales</taxon>
        <taxon>Ruaniaceae</taxon>
        <taxon>Occultella</taxon>
    </lineage>
</organism>
<comment type="subunit">
    <text evidence="7">Forms oligomers.</text>
</comment>
<dbReference type="InterPro" id="IPR035642">
    <property type="entry name" value="MraZ_N"/>
</dbReference>
<feature type="domain" description="SpoVT-AbrB" evidence="8">
    <location>
        <begin position="76"/>
        <end position="119"/>
    </location>
</feature>
<reference evidence="9 10" key="1">
    <citation type="submission" date="2019-11" db="EMBL/GenBank/DDBJ databases">
        <authorList>
            <person name="Criscuolo A."/>
        </authorList>
    </citation>
    <scope>NUCLEOTIDE SEQUENCE [LARGE SCALE GENOMIC DNA]</scope>
    <source>
        <strain evidence="9">CIP111667</strain>
    </source>
</reference>
<dbReference type="PANTHER" id="PTHR34701:SF1">
    <property type="entry name" value="TRANSCRIPTIONAL REGULATOR MRAZ"/>
    <property type="match status" value="1"/>
</dbReference>
<dbReference type="Gene3D" id="3.40.1550.20">
    <property type="entry name" value="Transcriptional regulator MraZ domain"/>
    <property type="match status" value="1"/>
</dbReference>
<dbReference type="GO" id="GO:0003700">
    <property type="term" value="F:DNA-binding transcription factor activity"/>
    <property type="evidence" value="ECO:0007669"/>
    <property type="project" value="UniProtKB-UniRule"/>
</dbReference>
<dbReference type="InterPro" id="IPR020603">
    <property type="entry name" value="MraZ_dom"/>
</dbReference>
<dbReference type="InterPro" id="IPR038619">
    <property type="entry name" value="MraZ_sf"/>
</dbReference>
<feature type="domain" description="SpoVT-AbrB" evidence="8">
    <location>
        <begin position="5"/>
        <end position="47"/>
    </location>
</feature>
<dbReference type="AlphaFoldDB" id="A0A7M4DNZ2"/>
<dbReference type="CDD" id="cd16321">
    <property type="entry name" value="MraZ_C"/>
    <property type="match status" value="1"/>
</dbReference>
<dbReference type="GO" id="GO:0000976">
    <property type="term" value="F:transcription cis-regulatory region binding"/>
    <property type="evidence" value="ECO:0007669"/>
    <property type="project" value="TreeGrafter"/>
</dbReference>
<dbReference type="GO" id="GO:0009295">
    <property type="term" value="C:nucleoid"/>
    <property type="evidence" value="ECO:0007669"/>
    <property type="project" value="UniProtKB-SubCell"/>
</dbReference>
<keyword evidence="10" id="KW-1185">Reference proteome</keyword>
<dbReference type="GO" id="GO:0051301">
    <property type="term" value="P:cell division"/>
    <property type="evidence" value="ECO:0007669"/>
    <property type="project" value="UniProtKB-KW"/>
</dbReference>
<evidence type="ECO:0000256" key="6">
    <source>
        <dbReference type="ARBA" id="ARBA00023163"/>
    </source>
</evidence>
<sequence>MFLGTYEPRLDEKGRLILPAKFRDEMAPGVFITRGQDRCLYAFPRDEFERVHTELRQASSADKRTRDYMRVFLSGASEEIPDRQGRVTIPANLRKYAGLDRELAVIGTGTRIEIWDAAAWATYLEASEQAFADISEEVIPGL</sequence>
<keyword evidence="6 7" id="KW-0804">Transcription</keyword>
<dbReference type="InterPro" id="IPR037914">
    <property type="entry name" value="SpoVT-AbrB_sf"/>
</dbReference>
<keyword evidence="9" id="KW-0132">Cell division</keyword>
<evidence type="ECO:0000256" key="5">
    <source>
        <dbReference type="ARBA" id="ARBA00023125"/>
    </source>
</evidence>
<keyword evidence="9" id="KW-0131">Cell cycle</keyword>
<dbReference type="InterPro" id="IPR007159">
    <property type="entry name" value="SpoVT-AbrB_dom"/>
</dbReference>
<dbReference type="Pfam" id="PF02381">
    <property type="entry name" value="MraZ"/>
    <property type="match status" value="2"/>
</dbReference>
<evidence type="ECO:0000313" key="9">
    <source>
        <dbReference type="EMBL" id="VZO39178.1"/>
    </source>
</evidence>
<dbReference type="RefSeq" id="WP_154793657.1">
    <property type="nucleotide sequence ID" value="NZ_CACRYJ010000058.1"/>
</dbReference>
<protein>
    <recommendedName>
        <fullName evidence="1 7">Transcriptional regulator MraZ</fullName>
    </recommendedName>
</protein>
<keyword evidence="2 7" id="KW-0963">Cytoplasm</keyword>
<dbReference type="Proteomes" id="UP000419743">
    <property type="component" value="Unassembled WGS sequence"/>
</dbReference>
<evidence type="ECO:0000256" key="2">
    <source>
        <dbReference type="ARBA" id="ARBA00022490"/>
    </source>
</evidence>
<dbReference type="InterPro" id="IPR035644">
    <property type="entry name" value="MraZ_C"/>
</dbReference>
<accession>A0A7M4DNZ2</accession>
<dbReference type="GO" id="GO:0005737">
    <property type="term" value="C:cytoplasm"/>
    <property type="evidence" value="ECO:0007669"/>
    <property type="project" value="UniProtKB-UniRule"/>
</dbReference>
<dbReference type="HAMAP" id="MF_01008">
    <property type="entry name" value="MraZ"/>
    <property type="match status" value="1"/>
</dbReference>
<dbReference type="PANTHER" id="PTHR34701">
    <property type="entry name" value="TRANSCRIPTIONAL REGULATOR MRAZ"/>
    <property type="match status" value="1"/>
</dbReference>
<dbReference type="InterPro" id="IPR003444">
    <property type="entry name" value="MraZ"/>
</dbReference>
<dbReference type="GO" id="GO:2000143">
    <property type="term" value="P:negative regulation of DNA-templated transcription initiation"/>
    <property type="evidence" value="ECO:0007669"/>
    <property type="project" value="TreeGrafter"/>
</dbReference>
<proteinExistence type="inferred from homology"/>
<dbReference type="NCBIfam" id="TIGR00242">
    <property type="entry name" value="division/cell wall cluster transcriptional repressor MraZ"/>
    <property type="match status" value="1"/>
</dbReference>
<evidence type="ECO:0000313" key="10">
    <source>
        <dbReference type="Proteomes" id="UP000419743"/>
    </source>
</evidence>
<evidence type="ECO:0000256" key="4">
    <source>
        <dbReference type="ARBA" id="ARBA00023015"/>
    </source>
</evidence>
<keyword evidence="3" id="KW-0677">Repeat</keyword>
<evidence type="ECO:0000256" key="3">
    <source>
        <dbReference type="ARBA" id="ARBA00022737"/>
    </source>
</evidence>
<evidence type="ECO:0000256" key="7">
    <source>
        <dbReference type="HAMAP-Rule" id="MF_01008"/>
    </source>
</evidence>
<dbReference type="EMBL" id="CACRYJ010000058">
    <property type="protein sequence ID" value="VZO39178.1"/>
    <property type="molecule type" value="Genomic_DNA"/>
</dbReference>
<comment type="subcellular location">
    <subcellularLocation>
        <location evidence="7">Cytoplasm</location>
        <location evidence="7">Nucleoid</location>
    </subcellularLocation>
</comment>
<keyword evidence="5 7" id="KW-0238">DNA-binding</keyword>
<evidence type="ECO:0000259" key="8">
    <source>
        <dbReference type="PROSITE" id="PS51740"/>
    </source>
</evidence>
<comment type="caution">
    <text evidence="9">The sequence shown here is derived from an EMBL/GenBank/DDBJ whole genome shotgun (WGS) entry which is preliminary data.</text>
</comment>
<comment type="similarity">
    <text evidence="7">Belongs to the MraZ family.</text>
</comment>
<dbReference type="SUPFAM" id="SSF89447">
    <property type="entry name" value="AbrB/MazE/MraZ-like"/>
    <property type="match status" value="1"/>
</dbReference>
<keyword evidence="4 7" id="KW-0805">Transcription regulation</keyword>
<evidence type="ECO:0000256" key="1">
    <source>
        <dbReference type="ARBA" id="ARBA00013860"/>
    </source>
</evidence>
<name>A0A7M4DNZ2_9MICO</name>
<dbReference type="PROSITE" id="PS51740">
    <property type="entry name" value="SPOVT_ABRB"/>
    <property type="match status" value="2"/>
</dbReference>